<dbReference type="AlphaFoldDB" id="A0A1E7EV11"/>
<feature type="chain" id="PRO_5009192261" evidence="6">
    <location>
        <begin position="26"/>
        <end position="391"/>
    </location>
</feature>
<dbReference type="EMBL" id="KV784374">
    <property type="protein sequence ID" value="OEU09811.1"/>
    <property type="molecule type" value="Genomic_DNA"/>
</dbReference>
<dbReference type="PRINTS" id="PR00722">
    <property type="entry name" value="CHYMOTRYPSIN"/>
</dbReference>
<dbReference type="GO" id="GO:0004252">
    <property type="term" value="F:serine-type endopeptidase activity"/>
    <property type="evidence" value="ECO:0007669"/>
    <property type="project" value="InterPro"/>
</dbReference>
<dbReference type="SMART" id="SM00020">
    <property type="entry name" value="Tryp_SPc"/>
    <property type="match status" value="1"/>
</dbReference>
<evidence type="ECO:0000256" key="4">
    <source>
        <dbReference type="RuleBase" id="RU363034"/>
    </source>
</evidence>
<evidence type="ECO:0000256" key="1">
    <source>
        <dbReference type="ARBA" id="ARBA00007664"/>
    </source>
</evidence>
<feature type="signal peptide" evidence="6">
    <location>
        <begin position="1"/>
        <end position="25"/>
    </location>
</feature>
<gene>
    <name evidence="8" type="ORF">FRACYDRAFT_212042</name>
</gene>
<keyword evidence="6" id="KW-0732">Signal</keyword>
<keyword evidence="3" id="KW-1015">Disulfide bond</keyword>
<dbReference type="SUPFAM" id="SSF50494">
    <property type="entry name" value="Trypsin-like serine proteases"/>
    <property type="match status" value="1"/>
</dbReference>
<dbReference type="Gene3D" id="2.40.10.10">
    <property type="entry name" value="Trypsin-like serine proteases"/>
    <property type="match status" value="1"/>
</dbReference>
<dbReference type="PROSITE" id="PS00134">
    <property type="entry name" value="TRYPSIN_HIS"/>
    <property type="match status" value="1"/>
</dbReference>
<dbReference type="Proteomes" id="UP000095751">
    <property type="component" value="Unassembled WGS sequence"/>
</dbReference>
<dbReference type="KEGG" id="fcy:FRACYDRAFT_212042"/>
<accession>A0A1E7EV11</accession>
<evidence type="ECO:0000256" key="2">
    <source>
        <dbReference type="ARBA" id="ARBA00023026"/>
    </source>
</evidence>
<dbReference type="InterPro" id="IPR033116">
    <property type="entry name" value="TRYPSIN_SER"/>
</dbReference>
<dbReference type="InterPro" id="IPR018114">
    <property type="entry name" value="TRYPSIN_HIS"/>
</dbReference>
<dbReference type="PROSITE" id="PS00135">
    <property type="entry name" value="TRYPSIN_SER"/>
    <property type="match status" value="1"/>
</dbReference>
<feature type="region of interest" description="Disordered" evidence="5">
    <location>
        <begin position="363"/>
        <end position="391"/>
    </location>
</feature>
<feature type="compositionally biased region" description="Gly residues" evidence="5">
    <location>
        <begin position="366"/>
        <end position="391"/>
    </location>
</feature>
<sequence>MNNPILSSLLLPLIAVLLVSSSVRSSSSSSSSSLRGLNTNELLPTKTLRIIGGGKSELGRFPYYAIMNGESLCGAVLISSRFVLTAAHCRDADKDFAIGPSKFSGGIESLIVNRTVHPLYDDFTYNNDIALFELADDITDIQYVKLERTEINEPGQAMTVIGFGDTNPAEKETDFADYLHQVDVNYVSSDICRRAHRGEIDDDMLCAEAPNKDACYGDSGGPLLLTPNDNSNDDRLVGIVSWGRGCADEEYPGVYSRISYFYDWIVKTMCTMNADGVPDYVDCNEIIGIADNRDEDFSLTGSNINTTVPTTESPTPNPVTPPPIETCGNRGAMCTKVDDCCSKRCNFGTGTCYPKSTSGRDKISNGMGGSAGGGPARRNGILGGGLGLQLP</sequence>
<keyword evidence="4 8" id="KW-0645">Protease</keyword>
<dbReference type="InterPro" id="IPR043504">
    <property type="entry name" value="Peptidase_S1_PA_chymotrypsin"/>
</dbReference>
<dbReference type="InterPro" id="IPR050430">
    <property type="entry name" value="Peptidase_S1"/>
</dbReference>
<evidence type="ECO:0000256" key="6">
    <source>
        <dbReference type="SAM" id="SignalP"/>
    </source>
</evidence>
<reference evidence="8 9" key="1">
    <citation type="submission" date="2016-09" db="EMBL/GenBank/DDBJ databases">
        <title>Extensive genetic diversity and differential bi-allelic expression allows diatom success in the polar Southern Ocean.</title>
        <authorList>
            <consortium name="DOE Joint Genome Institute"/>
            <person name="Mock T."/>
            <person name="Otillar R.P."/>
            <person name="Strauss J."/>
            <person name="Dupont C."/>
            <person name="Frickenhaus S."/>
            <person name="Maumus F."/>
            <person name="Mcmullan M."/>
            <person name="Sanges R."/>
            <person name="Schmutz J."/>
            <person name="Toseland A."/>
            <person name="Valas R."/>
            <person name="Veluchamy A."/>
            <person name="Ward B.J."/>
            <person name="Allen A."/>
            <person name="Barry K."/>
            <person name="Falciatore A."/>
            <person name="Ferrante M."/>
            <person name="Fortunato A.E."/>
            <person name="Gloeckner G."/>
            <person name="Gruber A."/>
            <person name="Hipkin R."/>
            <person name="Janech M."/>
            <person name="Kroth P."/>
            <person name="Leese F."/>
            <person name="Lindquist E."/>
            <person name="Lyon B.R."/>
            <person name="Martin J."/>
            <person name="Mayer C."/>
            <person name="Parker M."/>
            <person name="Quesneville H."/>
            <person name="Raymond J."/>
            <person name="Uhlig C."/>
            <person name="Valentin K.U."/>
            <person name="Worden A.Z."/>
            <person name="Armbrust E.V."/>
            <person name="Bowler C."/>
            <person name="Green B."/>
            <person name="Moulton V."/>
            <person name="Van Oosterhout C."/>
            <person name="Grigoriev I."/>
        </authorList>
    </citation>
    <scope>NUCLEOTIDE SEQUENCE [LARGE SCALE GENOMIC DNA]</scope>
    <source>
        <strain evidence="8 9">CCMP1102</strain>
    </source>
</reference>
<organism evidence="8 9">
    <name type="scientific">Fragilariopsis cylindrus CCMP1102</name>
    <dbReference type="NCBI Taxonomy" id="635003"/>
    <lineage>
        <taxon>Eukaryota</taxon>
        <taxon>Sar</taxon>
        <taxon>Stramenopiles</taxon>
        <taxon>Ochrophyta</taxon>
        <taxon>Bacillariophyta</taxon>
        <taxon>Bacillariophyceae</taxon>
        <taxon>Bacillariophycidae</taxon>
        <taxon>Bacillariales</taxon>
        <taxon>Bacillariaceae</taxon>
        <taxon>Fragilariopsis</taxon>
    </lineage>
</organism>
<keyword evidence="2" id="KW-0843">Virulence</keyword>
<evidence type="ECO:0000313" key="9">
    <source>
        <dbReference type="Proteomes" id="UP000095751"/>
    </source>
</evidence>
<keyword evidence="4" id="KW-0378">Hydrolase</keyword>
<keyword evidence="9" id="KW-1185">Reference proteome</keyword>
<dbReference type="FunFam" id="2.40.10.10:FF:000002">
    <property type="entry name" value="Transmembrane protease serine"/>
    <property type="match status" value="1"/>
</dbReference>
<evidence type="ECO:0000256" key="5">
    <source>
        <dbReference type="SAM" id="MobiDB-lite"/>
    </source>
</evidence>
<dbReference type="InParanoid" id="A0A1E7EV11"/>
<dbReference type="CDD" id="cd00190">
    <property type="entry name" value="Tryp_SPc"/>
    <property type="match status" value="1"/>
</dbReference>
<protein>
    <submittedName>
        <fullName evidence="8">Trypsin-like serine protease</fullName>
    </submittedName>
</protein>
<name>A0A1E7EV11_9STRA</name>
<keyword evidence="4" id="KW-0720">Serine protease</keyword>
<comment type="similarity">
    <text evidence="1">Belongs to the peptidase S1 family.</text>
</comment>
<feature type="domain" description="Peptidase S1" evidence="7">
    <location>
        <begin position="50"/>
        <end position="270"/>
    </location>
</feature>
<dbReference type="InterPro" id="IPR001254">
    <property type="entry name" value="Trypsin_dom"/>
</dbReference>
<proteinExistence type="inferred from homology"/>
<dbReference type="PANTHER" id="PTHR24276:SF91">
    <property type="entry name" value="AT26814P-RELATED"/>
    <property type="match status" value="1"/>
</dbReference>
<evidence type="ECO:0000313" key="8">
    <source>
        <dbReference type="EMBL" id="OEU09811.1"/>
    </source>
</evidence>
<evidence type="ECO:0000259" key="7">
    <source>
        <dbReference type="PROSITE" id="PS50240"/>
    </source>
</evidence>
<dbReference type="Pfam" id="PF00089">
    <property type="entry name" value="Trypsin"/>
    <property type="match status" value="1"/>
</dbReference>
<evidence type="ECO:0000256" key="3">
    <source>
        <dbReference type="ARBA" id="ARBA00023157"/>
    </source>
</evidence>
<dbReference type="InterPro" id="IPR001314">
    <property type="entry name" value="Peptidase_S1A"/>
</dbReference>
<dbReference type="OrthoDB" id="104223at2759"/>
<dbReference type="PROSITE" id="PS50240">
    <property type="entry name" value="TRYPSIN_DOM"/>
    <property type="match status" value="1"/>
</dbReference>
<dbReference type="GO" id="GO:0006508">
    <property type="term" value="P:proteolysis"/>
    <property type="evidence" value="ECO:0007669"/>
    <property type="project" value="UniProtKB-KW"/>
</dbReference>
<dbReference type="InterPro" id="IPR009003">
    <property type="entry name" value="Peptidase_S1_PA"/>
</dbReference>
<dbReference type="PANTHER" id="PTHR24276">
    <property type="entry name" value="POLYSERASE-RELATED"/>
    <property type="match status" value="1"/>
</dbReference>